<sequence>MTTAQPGPRVEAVLFDTFGTVVDWRAGVAAAVDSFAERHGLDLDGQDFALRWRARYQPSMEPVRTGAREFVSLDVLHRENLLEVLGEHGIDAGTIEPGELTWLVEAWHRLPPWPDSVTGLRRLRERALIGPLSNGNLALLARMAKNAGLPWDVVLGSDVTRAYKPQPESYLRAVSLLGLEPGEVMLAAAHNSDLHAAASAGLRTAFVARPSEFGPGQTTDLEPAGDWDLVAGDLVELADRFTGPAWSVDRRGR</sequence>
<evidence type="ECO:0000313" key="3">
    <source>
        <dbReference type="EMBL" id="MBK1783612.1"/>
    </source>
</evidence>
<dbReference type="NCBIfam" id="TIGR01428">
    <property type="entry name" value="HAD_type_II"/>
    <property type="match status" value="1"/>
</dbReference>
<dbReference type="RefSeq" id="WP_200315063.1">
    <property type="nucleotide sequence ID" value="NZ_JAENJH010000001.1"/>
</dbReference>
<proteinExistence type="inferred from homology"/>
<keyword evidence="4" id="KW-1185">Reference proteome</keyword>
<dbReference type="EMBL" id="JAENJH010000001">
    <property type="protein sequence ID" value="MBK1783612.1"/>
    <property type="molecule type" value="Genomic_DNA"/>
</dbReference>
<evidence type="ECO:0000313" key="4">
    <source>
        <dbReference type="Proteomes" id="UP000635245"/>
    </source>
</evidence>
<dbReference type="CDD" id="cd02588">
    <property type="entry name" value="HAD_L2-DEX"/>
    <property type="match status" value="1"/>
</dbReference>
<dbReference type="InterPro" id="IPR036412">
    <property type="entry name" value="HAD-like_sf"/>
</dbReference>
<dbReference type="PANTHER" id="PTHR43316:SF3">
    <property type="entry name" value="HALOACID DEHALOGENASE, TYPE II (AFU_ORTHOLOGUE AFUA_2G07750)-RELATED"/>
    <property type="match status" value="1"/>
</dbReference>
<keyword evidence="2" id="KW-0378">Hydrolase</keyword>
<dbReference type="Gene3D" id="3.40.50.1000">
    <property type="entry name" value="HAD superfamily/HAD-like"/>
    <property type="match status" value="1"/>
</dbReference>
<evidence type="ECO:0000256" key="2">
    <source>
        <dbReference type="ARBA" id="ARBA00022801"/>
    </source>
</evidence>
<comment type="similarity">
    <text evidence="1">Belongs to the HAD-like hydrolase superfamily. S-2-haloalkanoic acid dehalogenase family.</text>
</comment>
<name>A0A934V2W7_9PSEU</name>
<dbReference type="GO" id="GO:0019120">
    <property type="term" value="F:hydrolase activity, acting on acid halide bonds, in C-halide compounds"/>
    <property type="evidence" value="ECO:0007669"/>
    <property type="project" value="InterPro"/>
</dbReference>
<dbReference type="SUPFAM" id="SSF56784">
    <property type="entry name" value="HAD-like"/>
    <property type="match status" value="1"/>
</dbReference>
<dbReference type="Pfam" id="PF00702">
    <property type="entry name" value="Hydrolase"/>
    <property type="match status" value="1"/>
</dbReference>
<dbReference type="Proteomes" id="UP000635245">
    <property type="component" value="Unassembled WGS sequence"/>
</dbReference>
<dbReference type="AlphaFoldDB" id="A0A934V2W7"/>
<dbReference type="InterPro" id="IPR006439">
    <property type="entry name" value="HAD-SF_hydro_IA"/>
</dbReference>
<dbReference type="InterPro" id="IPR006328">
    <property type="entry name" value="2-HAD"/>
</dbReference>
<dbReference type="InterPro" id="IPR023198">
    <property type="entry name" value="PGP-like_dom2"/>
</dbReference>
<accession>A0A934V2W7</accession>
<dbReference type="PANTHER" id="PTHR43316">
    <property type="entry name" value="HYDROLASE, HALOACID DELAHOGENASE-RELATED"/>
    <property type="match status" value="1"/>
</dbReference>
<dbReference type="InterPro" id="IPR023214">
    <property type="entry name" value="HAD_sf"/>
</dbReference>
<reference evidence="3" key="1">
    <citation type="submission" date="2020-12" db="EMBL/GenBank/DDBJ databases">
        <title>Prauserella sp. ASG 168, a novel actinomycete isolated from cave rock.</title>
        <authorList>
            <person name="Suriyachadkun C."/>
        </authorList>
    </citation>
    <scope>NUCLEOTIDE SEQUENCE</scope>
    <source>
        <strain evidence="3">ASG 168</strain>
    </source>
</reference>
<dbReference type="NCBIfam" id="TIGR01493">
    <property type="entry name" value="HAD-SF-IA-v2"/>
    <property type="match status" value="1"/>
</dbReference>
<gene>
    <name evidence="3" type="ORF">JHE00_04675</name>
</gene>
<dbReference type="InterPro" id="IPR051540">
    <property type="entry name" value="S-2-haloacid_dehalogenase"/>
</dbReference>
<protein>
    <submittedName>
        <fullName evidence="3">Haloacid dehalogenase type II</fullName>
    </submittedName>
</protein>
<evidence type="ECO:0000256" key="1">
    <source>
        <dbReference type="ARBA" id="ARBA00008106"/>
    </source>
</evidence>
<organism evidence="3 4">
    <name type="scientific">Prauserella cavernicola</name>
    <dbReference type="NCBI Taxonomy" id="2800127"/>
    <lineage>
        <taxon>Bacteria</taxon>
        <taxon>Bacillati</taxon>
        <taxon>Actinomycetota</taxon>
        <taxon>Actinomycetes</taxon>
        <taxon>Pseudonocardiales</taxon>
        <taxon>Pseudonocardiaceae</taxon>
        <taxon>Prauserella</taxon>
    </lineage>
</organism>
<comment type="caution">
    <text evidence="3">The sequence shown here is derived from an EMBL/GenBank/DDBJ whole genome shotgun (WGS) entry which is preliminary data.</text>
</comment>
<dbReference type="Gene3D" id="1.10.150.240">
    <property type="entry name" value="Putative phosphatase, domain 2"/>
    <property type="match status" value="1"/>
</dbReference>
<dbReference type="PRINTS" id="PR00413">
    <property type="entry name" value="HADHALOGNASE"/>
</dbReference>